<comment type="caution">
    <text evidence="1">The sequence shown here is derived from an EMBL/GenBank/DDBJ whole genome shotgun (WGS) entry which is preliminary data.</text>
</comment>
<dbReference type="AlphaFoldDB" id="A0AAN9IMH9"/>
<name>A0AAN9IMH9_CROPI</name>
<keyword evidence="2" id="KW-1185">Reference proteome</keyword>
<dbReference type="PANTHER" id="PTHR34121:SF1">
    <property type="entry name" value="FILAMIN-A-INTERACTING PROTEIN 1"/>
    <property type="match status" value="1"/>
</dbReference>
<protein>
    <submittedName>
        <fullName evidence="1">Uncharacterized protein</fullName>
    </submittedName>
</protein>
<proteinExistence type="predicted"/>
<dbReference type="Proteomes" id="UP001372338">
    <property type="component" value="Unassembled WGS sequence"/>
</dbReference>
<accession>A0AAN9IMH9</accession>
<dbReference type="EMBL" id="JAYWIO010000002">
    <property type="protein sequence ID" value="KAK7282744.1"/>
    <property type="molecule type" value="Genomic_DNA"/>
</dbReference>
<reference evidence="1 2" key="1">
    <citation type="submission" date="2024-01" db="EMBL/GenBank/DDBJ databases">
        <title>The genomes of 5 underutilized Papilionoideae crops provide insights into root nodulation and disease resistanc.</title>
        <authorList>
            <person name="Yuan L."/>
        </authorList>
    </citation>
    <scope>NUCLEOTIDE SEQUENCE [LARGE SCALE GENOMIC DNA]</scope>
    <source>
        <strain evidence="1">ZHUSHIDOU_FW_LH</strain>
        <tissue evidence="1">Leaf</tissue>
    </source>
</reference>
<dbReference type="PANTHER" id="PTHR34121">
    <property type="entry name" value="MYOSIN-11"/>
    <property type="match status" value="1"/>
</dbReference>
<evidence type="ECO:0000313" key="1">
    <source>
        <dbReference type="EMBL" id="KAK7282744.1"/>
    </source>
</evidence>
<organism evidence="1 2">
    <name type="scientific">Crotalaria pallida</name>
    <name type="common">Smooth rattlebox</name>
    <name type="synonym">Crotalaria striata</name>
    <dbReference type="NCBI Taxonomy" id="3830"/>
    <lineage>
        <taxon>Eukaryota</taxon>
        <taxon>Viridiplantae</taxon>
        <taxon>Streptophyta</taxon>
        <taxon>Embryophyta</taxon>
        <taxon>Tracheophyta</taxon>
        <taxon>Spermatophyta</taxon>
        <taxon>Magnoliopsida</taxon>
        <taxon>eudicotyledons</taxon>
        <taxon>Gunneridae</taxon>
        <taxon>Pentapetalae</taxon>
        <taxon>rosids</taxon>
        <taxon>fabids</taxon>
        <taxon>Fabales</taxon>
        <taxon>Fabaceae</taxon>
        <taxon>Papilionoideae</taxon>
        <taxon>50 kb inversion clade</taxon>
        <taxon>genistoids sensu lato</taxon>
        <taxon>core genistoids</taxon>
        <taxon>Crotalarieae</taxon>
        <taxon>Crotalaria</taxon>
    </lineage>
</organism>
<evidence type="ECO:0000313" key="2">
    <source>
        <dbReference type="Proteomes" id="UP001372338"/>
    </source>
</evidence>
<gene>
    <name evidence="1" type="ORF">RIF29_11766</name>
</gene>
<sequence length="108" mass="12493">MEKETRWSDELEKHEDYFVNLAIQLLAAYQKELEPCINHIATFVINLKNLSQRLETASSADSELSKVFSPRRNLEEEYLTYEAKFTDVLGLIGGYFVVSDYYNLQCSG</sequence>